<feature type="chain" id="PRO_5002948395" description="Pili assembly chaperone N-terminal domain-containing protein" evidence="1">
    <location>
        <begin position="29"/>
        <end position="235"/>
    </location>
</feature>
<dbReference type="EMBL" id="CP001600">
    <property type="protein sequence ID" value="ACR68727.1"/>
    <property type="molecule type" value="Genomic_DNA"/>
</dbReference>
<accession>C5B7Z1</accession>
<dbReference type="AlphaFoldDB" id="C5B7Z1"/>
<organism evidence="3 4">
    <name type="scientific">Edwardsiella ictaluri (strain 93-146)</name>
    <dbReference type="NCBI Taxonomy" id="634503"/>
    <lineage>
        <taxon>Bacteria</taxon>
        <taxon>Pseudomonadati</taxon>
        <taxon>Pseudomonadota</taxon>
        <taxon>Gammaproteobacteria</taxon>
        <taxon>Enterobacterales</taxon>
        <taxon>Hafniaceae</taxon>
        <taxon>Edwardsiella</taxon>
    </lineage>
</organism>
<protein>
    <recommendedName>
        <fullName evidence="2">Pili assembly chaperone N-terminal domain-containing protein</fullName>
    </recommendedName>
</protein>
<gene>
    <name evidence="3" type="ordered locus">NT01EI_1541</name>
</gene>
<dbReference type="KEGG" id="eic:NT01EI_1541"/>
<dbReference type="Pfam" id="PF00345">
    <property type="entry name" value="PapD_N"/>
    <property type="match status" value="1"/>
</dbReference>
<dbReference type="InterPro" id="IPR013783">
    <property type="entry name" value="Ig-like_fold"/>
</dbReference>
<name>C5B7Z1_EDWI9</name>
<dbReference type="PANTHER" id="PTHR30251">
    <property type="entry name" value="PILUS ASSEMBLY CHAPERONE"/>
    <property type="match status" value="1"/>
</dbReference>
<evidence type="ECO:0000256" key="1">
    <source>
        <dbReference type="SAM" id="SignalP"/>
    </source>
</evidence>
<dbReference type="GO" id="GO:0030288">
    <property type="term" value="C:outer membrane-bounded periplasmic space"/>
    <property type="evidence" value="ECO:0007669"/>
    <property type="project" value="InterPro"/>
</dbReference>
<dbReference type="Gene3D" id="2.60.40.10">
    <property type="entry name" value="Immunoglobulins"/>
    <property type="match status" value="1"/>
</dbReference>
<reference evidence="4" key="1">
    <citation type="submission" date="2009-03" db="EMBL/GenBank/DDBJ databases">
        <title>Complete genome sequence of Edwardsiella ictaluri 93-146.</title>
        <authorList>
            <person name="Williams M.L."/>
            <person name="Gillaspy A.F."/>
            <person name="Dyer D.W."/>
            <person name="Thune R.L."/>
            <person name="Waldbieser G.C."/>
            <person name="Schuster S.C."/>
            <person name="Gipson J."/>
            <person name="Zaitshik J."/>
            <person name="Landry C."/>
            <person name="Lawrence M.L."/>
        </authorList>
    </citation>
    <scope>NUCLEOTIDE SEQUENCE [LARGE SCALE GENOMIC DNA]</scope>
    <source>
        <strain evidence="4">93-146</strain>
    </source>
</reference>
<proteinExistence type="predicted"/>
<dbReference type="PANTHER" id="PTHR30251:SF3">
    <property type="entry name" value="FIMBRIAL CHAPARONE PROTEIN"/>
    <property type="match status" value="1"/>
</dbReference>
<dbReference type="Proteomes" id="UP000001485">
    <property type="component" value="Chromosome"/>
</dbReference>
<feature type="domain" description="Pili assembly chaperone N-terminal" evidence="2">
    <location>
        <begin position="30"/>
        <end position="144"/>
    </location>
</feature>
<dbReference type="HOGENOM" id="CLU_070768_1_2_6"/>
<feature type="signal peptide" evidence="1">
    <location>
        <begin position="1"/>
        <end position="28"/>
    </location>
</feature>
<reference evidence="3 4" key="2">
    <citation type="journal article" date="2012" name="J. Bacteriol.">
        <title>Genome Sequence of Edwardsiella ictaluri 93-146, a Strain Associated with a Natural Channel Catfish Outbreak of Enteric Septicemia of Catfish.</title>
        <authorList>
            <person name="Williams M.L."/>
            <person name="Gillaspy A.F."/>
            <person name="Dyer D.W."/>
            <person name="Thune R.L."/>
            <person name="Waldbieser G.C."/>
            <person name="Schuster S.C."/>
            <person name="Gipson J."/>
            <person name="Zaitshik J."/>
            <person name="Landry C."/>
            <person name="Banes M.M."/>
            <person name="Lawrence M.L."/>
        </authorList>
    </citation>
    <scope>NUCLEOTIDE SEQUENCE [LARGE SCALE GENOMIC DNA]</scope>
    <source>
        <strain evidence="3 4">93-146</strain>
    </source>
</reference>
<sequence>MGYNMKTSILSVSAITAAFFMTSPNAMANFSIGQSGVVVSATTGEAHIAVKNLGSQEILLFASESEDETKAIAGRSLFMLSPPISKLKPGESQVVRIFLKDKTISKEMLGRLRFQELTSEPNNKTKTIINSSYNIAAVARPAALVENPEPWKGLKIENSNGGVSLKNDSLYVVRLMKTVKFNDSGKVKSINITNGFILPGQDIKFDTISYASLKSVEISPVSTTASILPPYTITN</sequence>
<dbReference type="InterPro" id="IPR050643">
    <property type="entry name" value="Periplasmic_pilus_chap"/>
</dbReference>
<dbReference type="InterPro" id="IPR016147">
    <property type="entry name" value="Pili_assmbl_chaperone_N"/>
</dbReference>
<evidence type="ECO:0000313" key="4">
    <source>
        <dbReference type="Proteomes" id="UP000001485"/>
    </source>
</evidence>
<dbReference type="InterPro" id="IPR008962">
    <property type="entry name" value="PapD-like_sf"/>
</dbReference>
<evidence type="ECO:0000259" key="2">
    <source>
        <dbReference type="Pfam" id="PF00345"/>
    </source>
</evidence>
<dbReference type="SUPFAM" id="SSF49354">
    <property type="entry name" value="PapD-like"/>
    <property type="match status" value="1"/>
</dbReference>
<keyword evidence="1" id="KW-0732">Signal</keyword>
<dbReference type="STRING" id="67780.B6E78_00910"/>
<dbReference type="GO" id="GO:0071555">
    <property type="term" value="P:cell wall organization"/>
    <property type="evidence" value="ECO:0007669"/>
    <property type="project" value="InterPro"/>
</dbReference>
<evidence type="ECO:0000313" key="3">
    <source>
        <dbReference type="EMBL" id="ACR68727.1"/>
    </source>
</evidence>